<dbReference type="PANTHER" id="PTHR43308">
    <property type="entry name" value="OUTER MEMBRANE PROTEIN ALPHA-RELATED"/>
    <property type="match status" value="1"/>
</dbReference>
<dbReference type="Pfam" id="PF00395">
    <property type="entry name" value="SLH"/>
    <property type="match status" value="3"/>
</dbReference>
<accession>A0ABV5KRW3</accession>
<dbReference type="SMART" id="SM00710">
    <property type="entry name" value="PbH1"/>
    <property type="match status" value="5"/>
</dbReference>
<dbReference type="PROSITE" id="PS51272">
    <property type="entry name" value="SLH"/>
    <property type="match status" value="3"/>
</dbReference>
<evidence type="ECO:0000313" key="2">
    <source>
        <dbReference type="EMBL" id="MFB9327972.1"/>
    </source>
</evidence>
<name>A0ABV5KRW3_9BACL</name>
<feature type="domain" description="SLH" evidence="1">
    <location>
        <begin position="1076"/>
        <end position="1139"/>
    </location>
</feature>
<dbReference type="SUPFAM" id="SSF49785">
    <property type="entry name" value="Galactose-binding domain-like"/>
    <property type="match status" value="2"/>
</dbReference>
<dbReference type="InterPro" id="IPR006626">
    <property type="entry name" value="PbH1"/>
</dbReference>
<dbReference type="SUPFAM" id="SSF51126">
    <property type="entry name" value="Pectin lyase-like"/>
    <property type="match status" value="1"/>
</dbReference>
<comment type="caution">
    <text evidence="2">The sequence shown here is derived from an EMBL/GenBank/DDBJ whole genome shotgun (WGS) entry which is preliminary data.</text>
</comment>
<dbReference type="InterPro" id="IPR011050">
    <property type="entry name" value="Pectin_lyase_fold/virulence"/>
</dbReference>
<feature type="domain" description="SLH" evidence="1">
    <location>
        <begin position="1142"/>
        <end position="1201"/>
    </location>
</feature>
<sequence length="1201" mass="130108">MSPPIADAAGTTYYIDNIEGDDGNNGTDPGSAWKSLDKVNATTFSPGDRILFKAGGSWNGRLWPKGSGASGSPIVIDQYGTGSKPLIAGVTSELEAIFLKNQQYWEINNLEVTNRSPLPFDRDWENPRGQRRGVYILNEEAGILRHIQVKNLTIHDVDGSYTTRSGGIIFDSVGSVTPSAFDGILIDGNTLTDVDAYGIYIGSNCILRHGMSDLWPWVQKPYGPWTPSTDVKISNNTVIRAATGGIAWNVTDGAIVEHNTVQQATYLATNASIWWAYADNNLVQFNESFESVNGAEDGHGFDVDAGNLGSIVQYNYSHDNAGGFMLFVNDTYYTINTIVRYNISQNDRKSIFRYSGSIDTVYNYNNSVYVGEASANPVMSDYFTKASGSPININNYNNAYYSVGDKGWDLRGQHFDYNAYFGGNTLVQDDAHKVIGDPKFASPGSGGNGMNTVGGYQLQPDSPLIGSGIRITDNGGRDYYGNPLYNGAPDIGAHEYAGSVPPAGQMPDPITVTPVYLPSTPTDNLAPLATASTTFTTKSAIRQINDKYYETIWSSETSPIFPNDITLDFGSTQVTANLLKLNASLGQSQGITNFDLEYHNGSAWVPIRKGIQVEWKSNTAADEIQSVKFPTTMFNKLRLKVNGGNLQQGHITLNELELYFEAADIASTTFPTGGGAIANIIDNNVSSTWGSSTDITLPGYITLDYGDSSVTVNKITLITHFGIGQGITNVDVEYFDGAKWVTALSNASIVWKLNDSTKERQSIELPTITASKIRLKVNDANREWGNIALNELILENHVVVEPEPNPTPGPTLPQTPVQPPITAPTEDPGRVEVQPEQLKGNGADAIVIRTDKAFTELVLPGHAPKLAGGSDLVIQAGDISMTLPYEWLQEVVKALPNDQTQREKSTISLSVERMEQSKAKSLLIAAGRQAEADLGLAGEMLAFNLTVTNADGRKTAISRFDQPLAVAMKANPQTDRRLAGVYYVSDSGALEYIGGEWKDGWMKAEISHFSNYAILEYRKSYLDVATGHWASEAITDLSARHVVEGVSASQFAPEREITRAEFTAMLVRALGLDGIAESQFEDVKPDAWYAKEVALAAKAGIISGKSEGRFEPTAAVTRQEMAAMIVRAYAYAAGTAFSDVSSEPYNDTASSPSWAREAIAAARGLGLMKGSPGNLFKPDDHGTRAQGAKLLHNLLMLIEKA</sequence>
<evidence type="ECO:0000259" key="1">
    <source>
        <dbReference type="PROSITE" id="PS51272"/>
    </source>
</evidence>
<reference evidence="2 3" key="1">
    <citation type="submission" date="2024-09" db="EMBL/GenBank/DDBJ databases">
        <authorList>
            <person name="Sun Q."/>
            <person name="Mori K."/>
        </authorList>
    </citation>
    <scope>NUCLEOTIDE SEQUENCE [LARGE SCALE GENOMIC DNA]</scope>
    <source>
        <strain evidence="2 3">TISTR 2452</strain>
    </source>
</reference>
<dbReference type="InterPro" id="IPR008979">
    <property type="entry name" value="Galactose-bd-like_sf"/>
</dbReference>
<dbReference type="PANTHER" id="PTHR43308:SF5">
    <property type="entry name" value="S-LAYER PROTEIN _ PEPTIDOGLYCAN ENDO-BETA-N-ACETYLGLUCOSAMINIDASE"/>
    <property type="match status" value="1"/>
</dbReference>
<dbReference type="EMBL" id="JBHMDO010000031">
    <property type="protein sequence ID" value="MFB9327972.1"/>
    <property type="molecule type" value="Genomic_DNA"/>
</dbReference>
<evidence type="ECO:0000313" key="3">
    <source>
        <dbReference type="Proteomes" id="UP001589747"/>
    </source>
</evidence>
<dbReference type="InterPro" id="IPR012334">
    <property type="entry name" value="Pectin_lyas_fold"/>
</dbReference>
<dbReference type="Proteomes" id="UP001589747">
    <property type="component" value="Unassembled WGS sequence"/>
</dbReference>
<dbReference type="InterPro" id="IPR051465">
    <property type="entry name" value="Cell_Envelope_Struct_Comp"/>
</dbReference>
<proteinExistence type="predicted"/>
<dbReference type="InterPro" id="IPR001119">
    <property type="entry name" value="SLH_dom"/>
</dbReference>
<dbReference type="Gene3D" id="2.60.120.260">
    <property type="entry name" value="Galactose-binding domain-like"/>
    <property type="match status" value="2"/>
</dbReference>
<feature type="domain" description="SLH" evidence="1">
    <location>
        <begin position="1017"/>
        <end position="1074"/>
    </location>
</feature>
<organism evidence="2 3">
    <name type="scientific">Paenibacillus aurantiacus</name>
    <dbReference type="NCBI Taxonomy" id="1936118"/>
    <lineage>
        <taxon>Bacteria</taxon>
        <taxon>Bacillati</taxon>
        <taxon>Bacillota</taxon>
        <taxon>Bacilli</taxon>
        <taxon>Bacillales</taxon>
        <taxon>Paenibacillaceae</taxon>
        <taxon>Paenibacillus</taxon>
    </lineage>
</organism>
<keyword evidence="3" id="KW-1185">Reference proteome</keyword>
<dbReference type="Gene3D" id="2.160.20.10">
    <property type="entry name" value="Single-stranded right-handed beta-helix, Pectin lyase-like"/>
    <property type="match status" value="1"/>
</dbReference>
<dbReference type="RefSeq" id="WP_377496819.1">
    <property type="nucleotide sequence ID" value="NZ_JBHMDO010000031.1"/>
</dbReference>
<protein>
    <submittedName>
        <fullName evidence="2">S-layer homology domain-containing protein</fullName>
    </submittedName>
</protein>
<gene>
    <name evidence="2" type="ORF">ACFFSY_18760</name>
</gene>